<evidence type="ECO:0000256" key="2">
    <source>
        <dbReference type="ARBA" id="ARBA00022801"/>
    </source>
</evidence>
<comment type="similarity">
    <text evidence="1">Belongs to the peptidase C59 family.</text>
</comment>
<dbReference type="PANTHER" id="PTHR35527">
    <property type="entry name" value="CHOLOYLGLYCINE HYDROLASE"/>
    <property type="match status" value="1"/>
</dbReference>
<dbReference type="GO" id="GO:0016787">
    <property type="term" value="F:hydrolase activity"/>
    <property type="evidence" value="ECO:0007669"/>
    <property type="project" value="UniProtKB-KW"/>
</dbReference>
<keyword evidence="2 4" id="KW-0378">Hydrolase</keyword>
<dbReference type="InterPro" id="IPR029132">
    <property type="entry name" value="CBAH/NAAA_C"/>
</dbReference>
<reference evidence="4 5" key="1">
    <citation type="submission" date="2018-03" db="EMBL/GenBank/DDBJ databases">
        <title>Genomic Encyclopedia of Archaeal and Bacterial Type Strains, Phase II (KMG-II): from individual species to whole genera.</title>
        <authorList>
            <person name="Goeker M."/>
        </authorList>
    </citation>
    <scope>NUCLEOTIDE SEQUENCE [LARGE SCALE GENOMIC DNA]</scope>
    <source>
        <strain evidence="4 5">DSM 100673</strain>
    </source>
</reference>
<name>A0A2P8FET3_9RHOB</name>
<dbReference type="Proteomes" id="UP000240418">
    <property type="component" value="Unassembled WGS sequence"/>
</dbReference>
<evidence type="ECO:0000256" key="1">
    <source>
        <dbReference type="ARBA" id="ARBA00006625"/>
    </source>
</evidence>
<protein>
    <submittedName>
        <fullName evidence="4">Choloylglycine hydrolase</fullName>
    </submittedName>
</protein>
<evidence type="ECO:0000313" key="4">
    <source>
        <dbReference type="EMBL" id="PSL20235.1"/>
    </source>
</evidence>
<dbReference type="EMBL" id="PYGJ01000004">
    <property type="protein sequence ID" value="PSL20235.1"/>
    <property type="molecule type" value="Genomic_DNA"/>
</dbReference>
<dbReference type="InterPro" id="IPR052193">
    <property type="entry name" value="Peptidase_C59"/>
</dbReference>
<dbReference type="Gene3D" id="3.60.60.10">
    <property type="entry name" value="Penicillin V Acylase, Chain A"/>
    <property type="match status" value="1"/>
</dbReference>
<dbReference type="Pfam" id="PF02275">
    <property type="entry name" value="CBAH"/>
    <property type="match status" value="1"/>
</dbReference>
<keyword evidence="5" id="KW-1185">Reference proteome</keyword>
<dbReference type="InterPro" id="IPR029055">
    <property type="entry name" value="Ntn_hydrolases_N"/>
</dbReference>
<comment type="caution">
    <text evidence="4">The sequence shown here is derived from an EMBL/GenBank/DDBJ whole genome shotgun (WGS) entry which is preliminary data.</text>
</comment>
<organism evidence="4 5">
    <name type="scientific">Shimia abyssi</name>
    <dbReference type="NCBI Taxonomy" id="1662395"/>
    <lineage>
        <taxon>Bacteria</taxon>
        <taxon>Pseudomonadati</taxon>
        <taxon>Pseudomonadota</taxon>
        <taxon>Alphaproteobacteria</taxon>
        <taxon>Rhodobacterales</taxon>
        <taxon>Roseobacteraceae</taxon>
    </lineage>
</organism>
<dbReference type="SUPFAM" id="SSF56235">
    <property type="entry name" value="N-terminal nucleophile aminohydrolases (Ntn hydrolases)"/>
    <property type="match status" value="1"/>
</dbReference>
<dbReference type="OrthoDB" id="9794717at2"/>
<evidence type="ECO:0000259" key="3">
    <source>
        <dbReference type="Pfam" id="PF02275"/>
    </source>
</evidence>
<sequence>MNLFGLAHAVAKAGIVCIASVSMAWGCTGIMLSGLDGSIVRARTAEWGPFDLETKINIIPSGFTYSAGEMPDGQEGANWFGRFGMVGISMLDHGAPADGLNEAGLSAGLFYLPGYTEYQEYLPELAKNSIPGDLLASYVLSQYETVDEAAAGLADVRVVGVVDETLGFPFPFHLLVADRFGGRIVIEYIDGKLTVFDAPLGVITNSPNYDWHMTNLNNYVNLSALGLPAVEASGLTFAPLGAGSGMIGLPGDFTPPSRFVRAVAFSQTARETEGGYDTVREAFRILDNFNIPADAAEGAQDDVKSDDLLYSATQITTAADSQNLVYYYHTMYDRTVHLVDMKQIDFGAMGEEMTVFETNGDRKPTLVNMTPSN</sequence>
<gene>
    <name evidence="4" type="ORF">CLV88_104296</name>
</gene>
<dbReference type="PANTHER" id="PTHR35527:SF2">
    <property type="entry name" value="HYDROLASE"/>
    <property type="match status" value="1"/>
</dbReference>
<proteinExistence type="inferred from homology"/>
<feature type="domain" description="Choloylglycine hydrolase/NAAA C-terminal" evidence="3">
    <location>
        <begin position="27"/>
        <end position="346"/>
    </location>
</feature>
<dbReference type="AlphaFoldDB" id="A0A2P8FET3"/>
<evidence type="ECO:0000313" key="5">
    <source>
        <dbReference type="Proteomes" id="UP000240418"/>
    </source>
</evidence>
<dbReference type="RefSeq" id="WP_106608233.1">
    <property type="nucleotide sequence ID" value="NZ_PYGJ01000004.1"/>
</dbReference>
<accession>A0A2P8FET3</accession>